<feature type="domain" description="Restriction endonuclease type II NotI" evidence="1">
    <location>
        <begin position="30"/>
        <end position="254"/>
    </location>
</feature>
<dbReference type="EMBL" id="JBHSMR010000013">
    <property type="protein sequence ID" value="MFC5480455.1"/>
    <property type="molecule type" value="Genomic_DNA"/>
</dbReference>
<keyword evidence="2" id="KW-0378">Hydrolase</keyword>
<reference evidence="3" key="1">
    <citation type="journal article" date="2019" name="Int. J. Syst. Evol. Microbiol.">
        <title>The Global Catalogue of Microorganisms (GCM) 10K type strain sequencing project: providing services to taxonomists for standard genome sequencing and annotation.</title>
        <authorList>
            <consortium name="The Broad Institute Genomics Platform"/>
            <consortium name="The Broad Institute Genome Sequencing Center for Infectious Disease"/>
            <person name="Wu L."/>
            <person name="Ma J."/>
        </authorList>
    </citation>
    <scope>NUCLEOTIDE SEQUENCE [LARGE SCALE GENOMIC DNA]</scope>
    <source>
        <strain evidence="3">CCUG 43111</strain>
    </source>
</reference>
<dbReference type="InterPro" id="IPR022009">
    <property type="entry name" value="Resctriction_endonuc_II_NotI"/>
</dbReference>
<dbReference type="Proteomes" id="UP001596101">
    <property type="component" value="Unassembled WGS sequence"/>
</dbReference>
<evidence type="ECO:0000313" key="2">
    <source>
        <dbReference type="EMBL" id="MFC5480455.1"/>
    </source>
</evidence>
<protein>
    <submittedName>
        <fullName evidence="2">NotI family restriction endonuclease</fullName>
    </submittedName>
</protein>
<evidence type="ECO:0000313" key="3">
    <source>
        <dbReference type="Proteomes" id="UP001596101"/>
    </source>
</evidence>
<dbReference type="RefSeq" id="WP_379759805.1">
    <property type="nucleotide sequence ID" value="NZ_JBHSMR010000013.1"/>
</dbReference>
<organism evidence="2 3">
    <name type="scientific">Massilia suwonensis</name>
    <dbReference type="NCBI Taxonomy" id="648895"/>
    <lineage>
        <taxon>Bacteria</taxon>
        <taxon>Pseudomonadati</taxon>
        <taxon>Pseudomonadota</taxon>
        <taxon>Betaproteobacteria</taxon>
        <taxon>Burkholderiales</taxon>
        <taxon>Oxalobacteraceae</taxon>
        <taxon>Telluria group</taxon>
        <taxon>Massilia</taxon>
    </lineage>
</organism>
<dbReference type="GO" id="GO:0004519">
    <property type="term" value="F:endonuclease activity"/>
    <property type="evidence" value="ECO:0007669"/>
    <property type="project" value="UniProtKB-KW"/>
</dbReference>
<sequence length="315" mass="35262">MRASKRDIVEIFGFAPNDRSPLASHHWMTQTCPFVKHQCTKTNHDNSLVYGTCSVSNGIQRTADQDIIICPNRLYANNYATIRAVANEVWGHLHPDVIIGGTLEQLKLAAQRSRSNNIVIAFGKNSGREIGVTSNGQMSMDWILQRYTKTSYGLRPEDFVGIEVQSIDITGNYRETHEAYSNYALGKAVTIIPDSGHGLNWANVHKRLIPQIIRKGNIYQESERCVGFYFILPDIVYKKFEEVLGEIATVSQHSKNVVSIMTYALAAESQFGTHRDLNLVRTAHHRLADIKEAFSHNTGSDAPALLDSLLCSIMK</sequence>
<keyword evidence="2" id="KW-0255">Endonuclease</keyword>
<accession>A0ABW0MRK2</accession>
<proteinExistence type="predicted"/>
<evidence type="ECO:0000259" key="1">
    <source>
        <dbReference type="Pfam" id="PF12183"/>
    </source>
</evidence>
<keyword evidence="2" id="KW-0540">Nuclease</keyword>
<name>A0ABW0MRK2_9BURK</name>
<dbReference type="Pfam" id="PF12183">
    <property type="entry name" value="NotI"/>
    <property type="match status" value="1"/>
</dbReference>
<keyword evidence="3" id="KW-1185">Reference proteome</keyword>
<comment type="caution">
    <text evidence="2">The sequence shown here is derived from an EMBL/GenBank/DDBJ whole genome shotgun (WGS) entry which is preliminary data.</text>
</comment>
<gene>
    <name evidence="2" type="ORF">ACFPQ5_19820</name>
</gene>